<dbReference type="Pfam" id="PF13635">
    <property type="entry name" value="DUF4143"/>
    <property type="match status" value="1"/>
</dbReference>
<dbReference type="Pfam" id="PF13173">
    <property type="entry name" value="AAA_14"/>
    <property type="match status" value="1"/>
</dbReference>
<dbReference type="InterPro" id="IPR027417">
    <property type="entry name" value="P-loop_NTPase"/>
</dbReference>
<protein>
    <submittedName>
        <fullName evidence="3">ATPase</fullName>
    </submittedName>
</protein>
<dbReference type="InterPro" id="IPR025420">
    <property type="entry name" value="DUF4143"/>
</dbReference>
<dbReference type="Proteomes" id="UP000214610">
    <property type="component" value="Unassembled WGS sequence"/>
</dbReference>
<feature type="domain" description="DUF4143" evidence="2">
    <location>
        <begin position="196"/>
        <end position="354"/>
    </location>
</feature>
<dbReference type="GeneID" id="78363481"/>
<gene>
    <name evidence="3" type="ORF">ADH67_02985</name>
</gene>
<dbReference type="PANTHER" id="PTHR43566">
    <property type="entry name" value="CONSERVED PROTEIN"/>
    <property type="match status" value="1"/>
</dbReference>
<dbReference type="RefSeq" id="WP_066591478.1">
    <property type="nucleotide sequence ID" value="NZ_CAJTBZ010000009.1"/>
</dbReference>
<evidence type="ECO:0000313" key="4">
    <source>
        <dbReference type="Proteomes" id="UP000214610"/>
    </source>
</evidence>
<evidence type="ECO:0000259" key="1">
    <source>
        <dbReference type="Pfam" id="PF13173"/>
    </source>
</evidence>
<keyword evidence="4" id="KW-1185">Reference proteome</keyword>
<name>A0A227KTQ1_9BURK</name>
<reference evidence="4" key="1">
    <citation type="submission" date="2017-05" db="EMBL/GenBank/DDBJ databases">
        <title>Improved OligoMM genomes.</title>
        <authorList>
            <person name="Garzetti D."/>
        </authorList>
    </citation>
    <scope>NUCLEOTIDE SEQUENCE [LARGE SCALE GENOMIC DNA]</scope>
    <source>
        <strain evidence="4">YL45</strain>
    </source>
</reference>
<dbReference type="SUPFAM" id="SSF52540">
    <property type="entry name" value="P-loop containing nucleoside triphosphate hydrolases"/>
    <property type="match status" value="1"/>
</dbReference>
<accession>A0A227KTQ1</accession>
<proteinExistence type="predicted"/>
<feature type="domain" description="AAA" evidence="1">
    <location>
        <begin position="18"/>
        <end position="134"/>
    </location>
</feature>
<sequence>MYIQREEQVVVNKVGGQFKTLLVTGPRQVGKSTMLKHVAPGRPYISLDLITARELADSDPSLFLQRYKPPVLIDEIQYAPTLFPAIKSIVDQDENNGLFWLTGSQQFHLMQHVSESLAGRIAILRLLGLSQRELQGWLKQKPFLPTENYLESCRKRTSIALDKVFHFIWKGSYPMLWTADVDWEIFYNSYFQTYLQRDVRNLTKVSNEMDFVRFVRAVAGRIGQQINFNSLANDVGISQPTAKAWLSVLEASGLVYFLPPYFNNRLKRLVKSPKLYFTDTGLASFLSGWLTEQAIEAGTMSGAFLENYAIIEILKGYRNIGREPSLFYYRDTDGREIDLIIEEAGMLYPIEIKKTSSPRASMVKSFDVLPKEVRGKGALLSFVNEDVPLSANVSAVPFFYL</sequence>
<evidence type="ECO:0000313" key="3">
    <source>
        <dbReference type="EMBL" id="OXE51274.1"/>
    </source>
</evidence>
<comment type="caution">
    <text evidence="3">The sequence shown here is derived from an EMBL/GenBank/DDBJ whole genome shotgun (WGS) entry which is preliminary data.</text>
</comment>
<dbReference type="InterPro" id="IPR041682">
    <property type="entry name" value="AAA_14"/>
</dbReference>
<dbReference type="PANTHER" id="PTHR43566:SF2">
    <property type="entry name" value="DUF4143 DOMAIN-CONTAINING PROTEIN"/>
    <property type="match status" value="1"/>
</dbReference>
<dbReference type="AlphaFoldDB" id="A0A227KTQ1"/>
<organism evidence="3 4">
    <name type="scientific">Turicimonas muris</name>
    <dbReference type="NCBI Taxonomy" id="1796652"/>
    <lineage>
        <taxon>Bacteria</taxon>
        <taxon>Pseudomonadati</taxon>
        <taxon>Pseudomonadota</taxon>
        <taxon>Betaproteobacteria</taxon>
        <taxon>Burkholderiales</taxon>
        <taxon>Sutterellaceae</taxon>
        <taxon>Turicimonas</taxon>
    </lineage>
</organism>
<evidence type="ECO:0000259" key="2">
    <source>
        <dbReference type="Pfam" id="PF13635"/>
    </source>
</evidence>
<dbReference type="EMBL" id="NHMP01000001">
    <property type="protein sequence ID" value="OXE51274.1"/>
    <property type="molecule type" value="Genomic_DNA"/>
</dbReference>